<feature type="transmembrane region" description="Helical" evidence="9">
    <location>
        <begin position="387"/>
        <end position="404"/>
    </location>
</feature>
<keyword evidence="4" id="KW-1003">Cell membrane</keyword>
<accession>A0AAP2GWZ7</accession>
<comment type="caution">
    <text evidence="10">The sequence shown here is derived from an EMBL/GenBank/DDBJ whole genome shotgun (WGS) entry which is preliminary data.</text>
</comment>
<feature type="transmembrane region" description="Helical" evidence="9">
    <location>
        <begin position="146"/>
        <end position="164"/>
    </location>
</feature>
<dbReference type="Proteomes" id="UP001319080">
    <property type="component" value="Unassembled WGS sequence"/>
</dbReference>
<dbReference type="PROSITE" id="PS00457">
    <property type="entry name" value="NA_SOLUT_SYMP_2"/>
    <property type="match status" value="1"/>
</dbReference>
<keyword evidence="3" id="KW-0813">Transport</keyword>
<feature type="transmembrane region" description="Helical" evidence="9">
    <location>
        <begin position="176"/>
        <end position="195"/>
    </location>
</feature>
<keyword evidence="11" id="KW-1185">Reference proteome</keyword>
<dbReference type="Pfam" id="PF00474">
    <property type="entry name" value="SSF"/>
    <property type="match status" value="1"/>
</dbReference>
<dbReference type="PROSITE" id="PS00456">
    <property type="entry name" value="NA_SOLUT_SYMP_1"/>
    <property type="match status" value="1"/>
</dbReference>
<dbReference type="RefSeq" id="WP_254087378.1">
    <property type="nucleotide sequence ID" value="NZ_JAHESE010000041.1"/>
</dbReference>
<evidence type="ECO:0000256" key="7">
    <source>
        <dbReference type="ARBA" id="ARBA00023136"/>
    </source>
</evidence>
<evidence type="ECO:0000256" key="8">
    <source>
        <dbReference type="RuleBase" id="RU362091"/>
    </source>
</evidence>
<dbReference type="InterPro" id="IPR038377">
    <property type="entry name" value="Na/Glc_symporter_sf"/>
</dbReference>
<feature type="transmembrane region" description="Helical" evidence="9">
    <location>
        <begin position="261"/>
        <end position="285"/>
    </location>
</feature>
<sequence length="465" mass="50467">MLLAFIITYLILTVLVGIWASRRVQTTGDFMLAGRSLPIAISSAALFATWFGSETVFGASSEFIQGGLYAVMEDPFGASLCLLLFGLFFARKLYNMNLLTLGDFFKTRYGRTTELTASLFLAIPYIGYIAAQLVAMGLVLCAVTGLVLWQGIVISAVVVTLYTYIGGMWAISITDFIQSIIIILGMVILAVILTAKAGGLDNIIKDVPAGTFRFLPAWDAREIVTYLAAWAVLGLGSIPSQDVFQRSMSASSARTAELSCYFAAFLYLTIAMFPIFIGLCTKHLYPEMTAGDPQMALPNMVLAHTALPVQILFFGSLLSAIMSTASSAILAPASIFSENLVKPLTRHRYNDRQLLLLTRLSVLVFSAVATAMACMRSNIYELVGESSILSLVSLFVPLTLGIYWKRSSSTGALLAMVLGMITWIIFEVYETEWPSLVPATLVSLAAMITGSLARPQQQEAEVKAL</sequence>
<dbReference type="InterPro" id="IPR050277">
    <property type="entry name" value="Sodium:Solute_Symporter"/>
</dbReference>
<keyword evidence="7 9" id="KW-0472">Membrane</keyword>
<feature type="transmembrane region" description="Helical" evidence="9">
    <location>
        <begin position="305"/>
        <end position="333"/>
    </location>
</feature>
<evidence type="ECO:0000256" key="1">
    <source>
        <dbReference type="ARBA" id="ARBA00004141"/>
    </source>
</evidence>
<evidence type="ECO:0000256" key="4">
    <source>
        <dbReference type="ARBA" id="ARBA00022475"/>
    </source>
</evidence>
<keyword evidence="6 9" id="KW-1133">Transmembrane helix</keyword>
<reference evidence="10 11" key="1">
    <citation type="submission" date="2021-05" db="EMBL/GenBank/DDBJ databases">
        <title>A Polyphasic approach of four new species of the genus Ohtaekwangia: Ohtaekwangia histidinii sp. nov., Ohtaekwangia cretensis sp. nov., Ohtaekwangia indiensis sp. nov., Ohtaekwangia reichenbachii sp. nov. from diverse environment.</title>
        <authorList>
            <person name="Octaviana S."/>
        </authorList>
    </citation>
    <scope>NUCLEOTIDE SEQUENCE [LARGE SCALE GENOMIC DNA]</scope>
    <source>
        <strain evidence="10 11">PWU5</strain>
    </source>
</reference>
<dbReference type="GO" id="GO:0005886">
    <property type="term" value="C:plasma membrane"/>
    <property type="evidence" value="ECO:0007669"/>
    <property type="project" value="TreeGrafter"/>
</dbReference>
<dbReference type="PANTHER" id="PTHR48086">
    <property type="entry name" value="SODIUM/PROLINE SYMPORTER-RELATED"/>
    <property type="match status" value="1"/>
</dbReference>
<feature type="transmembrane region" description="Helical" evidence="9">
    <location>
        <begin position="6"/>
        <end position="24"/>
    </location>
</feature>
<evidence type="ECO:0000256" key="3">
    <source>
        <dbReference type="ARBA" id="ARBA00022448"/>
    </source>
</evidence>
<dbReference type="EMBL" id="JAHESE010000041">
    <property type="protein sequence ID" value="MBT1711807.1"/>
    <property type="molecule type" value="Genomic_DNA"/>
</dbReference>
<evidence type="ECO:0000256" key="2">
    <source>
        <dbReference type="ARBA" id="ARBA00006434"/>
    </source>
</evidence>
<feature type="transmembrane region" description="Helical" evidence="9">
    <location>
        <begin position="354"/>
        <end position="375"/>
    </location>
</feature>
<dbReference type="InterPro" id="IPR001734">
    <property type="entry name" value="Na/solute_symporter"/>
</dbReference>
<comment type="similarity">
    <text evidence="2 8">Belongs to the sodium:solute symporter (SSF) (TC 2.A.21) family.</text>
</comment>
<feature type="transmembrane region" description="Helical" evidence="9">
    <location>
        <begin position="76"/>
        <end position="94"/>
    </location>
</feature>
<gene>
    <name evidence="10" type="ORF">KK062_26435</name>
</gene>
<dbReference type="InterPro" id="IPR018212">
    <property type="entry name" value="Na/solute_symporter_CS"/>
</dbReference>
<evidence type="ECO:0000313" key="11">
    <source>
        <dbReference type="Proteomes" id="UP001319080"/>
    </source>
</evidence>
<dbReference type="AlphaFoldDB" id="A0AAP2GWZ7"/>
<keyword evidence="5 9" id="KW-0812">Transmembrane</keyword>
<feature type="transmembrane region" description="Helical" evidence="9">
    <location>
        <begin position="411"/>
        <end position="429"/>
    </location>
</feature>
<dbReference type="PANTHER" id="PTHR48086:SF7">
    <property type="entry name" value="SODIUM-SOLUTE SYMPORTER-RELATED"/>
    <property type="match status" value="1"/>
</dbReference>
<proteinExistence type="inferred from homology"/>
<feature type="transmembrane region" description="Helical" evidence="9">
    <location>
        <begin position="36"/>
        <end position="53"/>
    </location>
</feature>
<feature type="transmembrane region" description="Helical" evidence="9">
    <location>
        <begin position="223"/>
        <end position="240"/>
    </location>
</feature>
<dbReference type="PROSITE" id="PS50283">
    <property type="entry name" value="NA_SOLUT_SYMP_3"/>
    <property type="match status" value="1"/>
</dbReference>
<evidence type="ECO:0000313" key="10">
    <source>
        <dbReference type="EMBL" id="MBT1711807.1"/>
    </source>
</evidence>
<protein>
    <submittedName>
        <fullName evidence="10">Sodium:solute symporter family protein</fullName>
    </submittedName>
</protein>
<organism evidence="10 11">
    <name type="scientific">Dawidia cretensis</name>
    <dbReference type="NCBI Taxonomy" id="2782350"/>
    <lineage>
        <taxon>Bacteria</taxon>
        <taxon>Pseudomonadati</taxon>
        <taxon>Bacteroidota</taxon>
        <taxon>Cytophagia</taxon>
        <taxon>Cytophagales</taxon>
        <taxon>Chryseotaleaceae</taxon>
        <taxon>Dawidia</taxon>
    </lineage>
</organism>
<evidence type="ECO:0000256" key="5">
    <source>
        <dbReference type="ARBA" id="ARBA00022692"/>
    </source>
</evidence>
<dbReference type="Gene3D" id="1.20.1730.10">
    <property type="entry name" value="Sodium/glucose cotransporter"/>
    <property type="match status" value="1"/>
</dbReference>
<evidence type="ECO:0000256" key="6">
    <source>
        <dbReference type="ARBA" id="ARBA00022989"/>
    </source>
</evidence>
<dbReference type="GO" id="GO:0046942">
    <property type="term" value="P:carboxylic acid transport"/>
    <property type="evidence" value="ECO:0007669"/>
    <property type="project" value="UniProtKB-ARBA"/>
</dbReference>
<evidence type="ECO:0000256" key="9">
    <source>
        <dbReference type="SAM" id="Phobius"/>
    </source>
</evidence>
<dbReference type="CDD" id="cd11474">
    <property type="entry name" value="SLC5sbd_CHT"/>
    <property type="match status" value="1"/>
</dbReference>
<dbReference type="GO" id="GO:0022857">
    <property type="term" value="F:transmembrane transporter activity"/>
    <property type="evidence" value="ECO:0007669"/>
    <property type="project" value="InterPro"/>
</dbReference>
<name>A0AAP2GWZ7_9BACT</name>
<feature type="transmembrane region" description="Helical" evidence="9">
    <location>
        <begin position="435"/>
        <end position="453"/>
    </location>
</feature>
<comment type="subcellular location">
    <subcellularLocation>
        <location evidence="1">Membrane</location>
        <topology evidence="1">Multi-pass membrane protein</topology>
    </subcellularLocation>
</comment>
<feature type="transmembrane region" description="Helical" evidence="9">
    <location>
        <begin position="115"/>
        <end position="140"/>
    </location>
</feature>